<sequence length="296" mass="33120">MGLTRRTLVVDDEPQVRELTSRALSRCGFVCDQAEDGQQALEMFDARPYDAVVTDLRMPRLHGHALCMELLDRPRRPKILVLTALAEARLVHDMMSRGVDDVFHKPVRYDVLAMKLAAMFDRENAGYRPGADGEDEFLAALRKVELSLLELSDFFQDRLEPAFSNADDLSDPPAAVKSFIDRLREADEESDGKLLVPSDTGHTRHLERVACYTTAVAVPVSRNFVPCDEAFKVAVRDVSEGGVRLLHTRVTNAEFLALSWEATAVLSKQIRVVAKVTRCRPLSPFYDLGGQFVTTE</sequence>
<keyword evidence="1 2" id="KW-0597">Phosphoprotein</keyword>
<dbReference type="SUPFAM" id="SSF52172">
    <property type="entry name" value="CheY-like"/>
    <property type="match status" value="1"/>
</dbReference>
<evidence type="ECO:0000256" key="2">
    <source>
        <dbReference type="PROSITE-ProRule" id="PRU00169"/>
    </source>
</evidence>
<dbReference type="SMART" id="SM00448">
    <property type="entry name" value="REC"/>
    <property type="match status" value="1"/>
</dbReference>
<dbReference type="Gene3D" id="3.40.50.2300">
    <property type="match status" value="1"/>
</dbReference>
<dbReference type="OrthoDB" id="220475at2"/>
<dbReference type="CDD" id="cd00156">
    <property type="entry name" value="REC"/>
    <property type="match status" value="1"/>
</dbReference>
<gene>
    <name evidence="4" type="primary">tcrA_1</name>
    <name evidence="4" type="ORF">Mal64_00330</name>
</gene>
<keyword evidence="5" id="KW-1185">Reference proteome</keyword>
<accession>A0A5C5ZQ80</accession>
<dbReference type="PANTHER" id="PTHR44591:SF3">
    <property type="entry name" value="RESPONSE REGULATORY DOMAIN-CONTAINING PROTEIN"/>
    <property type="match status" value="1"/>
</dbReference>
<dbReference type="EMBL" id="SJPQ01000001">
    <property type="protein sequence ID" value="TWT89654.1"/>
    <property type="molecule type" value="Genomic_DNA"/>
</dbReference>
<evidence type="ECO:0000313" key="4">
    <source>
        <dbReference type="EMBL" id="TWT89654.1"/>
    </source>
</evidence>
<feature type="domain" description="Response regulatory" evidence="3">
    <location>
        <begin position="6"/>
        <end position="120"/>
    </location>
</feature>
<protein>
    <submittedName>
        <fullName evidence="4">Transcriptional regulatory protein TcrA</fullName>
    </submittedName>
</protein>
<organism evidence="4 5">
    <name type="scientific">Pseudobythopirellula maris</name>
    <dbReference type="NCBI Taxonomy" id="2527991"/>
    <lineage>
        <taxon>Bacteria</taxon>
        <taxon>Pseudomonadati</taxon>
        <taxon>Planctomycetota</taxon>
        <taxon>Planctomycetia</taxon>
        <taxon>Pirellulales</taxon>
        <taxon>Lacipirellulaceae</taxon>
        <taxon>Pseudobythopirellula</taxon>
    </lineage>
</organism>
<evidence type="ECO:0000259" key="3">
    <source>
        <dbReference type="PROSITE" id="PS50110"/>
    </source>
</evidence>
<proteinExistence type="predicted"/>
<dbReference type="InterPro" id="IPR011006">
    <property type="entry name" value="CheY-like_superfamily"/>
</dbReference>
<dbReference type="InterPro" id="IPR050595">
    <property type="entry name" value="Bact_response_regulator"/>
</dbReference>
<reference evidence="4 5" key="1">
    <citation type="submission" date="2019-02" db="EMBL/GenBank/DDBJ databases">
        <title>Deep-cultivation of Planctomycetes and their phenomic and genomic characterization uncovers novel biology.</title>
        <authorList>
            <person name="Wiegand S."/>
            <person name="Jogler M."/>
            <person name="Boedeker C."/>
            <person name="Pinto D."/>
            <person name="Vollmers J."/>
            <person name="Rivas-Marin E."/>
            <person name="Kohn T."/>
            <person name="Peeters S.H."/>
            <person name="Heuer A."/>
            <person name="Rast P."/>
            <person name="Oberbeckmann S."/>
            <person name="Bunk B."/>
            <person name="Jeske O."/>
            <person name="Meyerdierks A."/>
            <person name="Storesund J.E."/>
            <person name="Kallscheuer N."/>
            <person name="Luecker S."/>
            <person name="Lage O.M."/>
            <person name="Pohl T."/>
            <person name="Merkel B.J."/>
            <person name="Hornburger P."/>
            <person name="Mueller R.-W."/>
            <person name="Bruemmer F."/>
            <person name="Labrenz M."/>
            <person name="Spormann A.M."/>
            <person name="Op Den Camp H."/>
            <person name="Overmann J."/>
            <person name="Amann R."/>
            <person name="Jetten M.S.M."/>
            <person name="Mascher T."/>
            <person name="Medema M.H."/>
            <person name="Devos D.P."/>
            <person name="Kaster A.-K."/>
            <person name="Ovreas L."/>
            <person name="Rohde M."/>
            <person name="Galperin M.Y."/>
            <person name="Jogler C."/>
        </authorList>
    </citation>
    <scope>NUCLEOTIDE SEQUENCE [LARGE SCALE GENOMIC DNA]</scope>
    <source>
        <strain evidence="4 5">Mal64</strain>
    </source>
</reference>
<dbReference type="PROSITE" id="PS50110">
    <property type="entry name" value="RESPONSE_REGULATORY"/>
    <property type="match status" value="1"/>
</dbReference>
<dbReference type="RefSeq" id="WP_146395490.1">
    <property type="nucleotide sequence ID" value="NZ_SJPQ01000001.1"/>
</dbReference>
<dbReference type="PANTHER" id="PTHR44591">
    <property type="entry name" value="STRESS RESPONSE REGULATOR PROTEIN 1"/>
    <property type="match status" value="1"/>
</dbReference>
<dbReference type="Pfam" id="PF00072">
    <property type="entry name" value="Response_reg"/>
    <property type="match status" value="1"/>
</dbReference>
<evidence type="ECO:0000256" key="1">
    <source>
        <dbReference type="ARBA" id="ARBA00022553"/>
    </source>
</evidence>
<dbReference type="GO" id="GO:0000160">
    <property type="term" value="P:phosphorelay signal transduction system"/>
    <property type="evidence" value="ECO:0007669"/>
    <property type="project" value="InterPro"/>
</dbReference>
<evidence type="ECO:0000313" key="5">
    <source>
        <dbReference type="Proteomes" id="UP000315440"/>
    </source>
</evidence>
<name>A0A5C5ZQ80_9BACT</name>
<dbReference type="Proteomes" id="UP000315440">
    <property type="component" value="Unassembled WGS sequence"/>
</dbReference>
<comment type="caution">
    <text evidence="4">The sequence shown here is derived from an EMBL/GenBank/DDBJ whole genome shotgun (WGS) entry which is preliminary data.</text>
</comment>
<dbReference type="AlphaFoldDB" id="A0A5C5ZQ80"/>
<feature type="modified residue" description="4-aspartylphosphate" evidence="2">
    <location>
        <position position="55"/>
    </location>
</feature>
<dbReference type="InterPro" id="IPR001789">
    <property type="entry name" value="Sig_transdc_resp-reg_receiver"/>
</dbReference>